<reference evidence="6 7" key="1">
    <citation type="journal article" date="2008" name="PLoS ONE">
        <title>Environmental adaptation: genomic analysis of the piezotolerant and psychrotolerant deep-sea iron reducing bacterium Shewanella piezotolerans WP3.</title>
        <authorList>
            <person name="Wang F."/>
            <person name="Wang J."/>
            <person name="Jian H."/>
            <person name="Zhang B."/>
            <person name="Li S."/>
            <person name="Wang F."/>
            <person name="Zeng X."/>
            <person name="Gao L."/>
            <person name="Bartlett D.H."/>
            <person name="Yu J."/>
            <person name="Hu S."/>
            <person name="Xiao X."/>
        </authorList>
    </citation>
    <scope>NUCLEOTIDE SEQUENCE [LARGE SCALE GENOMIC DNA]</scope>
    <source>
        <strain evidence="7">WP3 / JCM 13877</strain>
    </source>
</reference>
<dbReference type="STRING" id="225849.swp_0453"/>
<evidence type="ECO:0000313" key="7">
    <source>
        <dbReference type="Proteomes" id="UP000000753"/>
    </source>
</evidence>
<dbReference type="PANTHER" id="PTHR11358:SF35">
    <property type="entry name" value="FORMIMIDOYLGLUTAMASE"/>
    <property type="match status" value="1"/>
</dbReference>
<evidence type="ECO:0000256" key="4">
    <source>
        <dbReference type="ARBA" id="ARBA00023211"/>
    </source>
</evidence>
<dbReference type="GO" id="GO:0006547">
    <property type="term" value="P:L-histidine metabolic process"/>
    <property type="evidence" value="ECO:0007669"/>
    <property type="project" value="UniProtKB-KW"/>
</dbReference>
<keyword evidence="4" id="KW-0464">Manganese</keyword>
<evidence type="ECO:0000256" key="5">
    <source>
        <dbReference type="PROSITE-ProRule" id="PRU00742"/>
    </source>
</evidence>
<keyword evidence="1" id="KW-0479">Metal-binding</keyword>
<dbReference type="Gene3D" id="3.40.800.10">
    <property type="entry name" value="Ureohydrolase domain"/>
    <property type="match status" value="1"/>
</dbReference>
<comment type="similarity">
    <text evidence="5">Belongs to the arginase family.</text>
</comment>
<evidence type="ECO:0000256" key="1">
    <source>
        <dbReference type="ARBA" id="ARBA00022723"/>
    </source>
</evidence>
<dbReference type="HOGENOM" id="CLU_796519_0_0_6"/>
<dbReference type="Proteomes" id="UP000000753">
    <property type="component" value="Chromosome"/>
</dbReference>
<dbReference type="GO" id="GO:0046872">
    <property type="term" value="F:metal ion binding"/>
    <property type="evidence" value="ECO:0007669"/>
    <property type="project" value="UniProtKB-KW"/>
</dbReference>
<dbReference type="GO" id="GO:0008783">
    <property type="term" value="F:agmatinase activity"/>
    <property type="evidence" value="ECO:0007669"/>
    <property type="project" value="TreeGrafter"/>
</dbReference>
<dbReference type="Pfam" id="PF00491">
    <property type="entry name" value="Arginase"/>
    <property type="match status" value="1"/>
</dbReference>
<evidence type="ECO:0000256" key="3">
    <source>
        <dbReference type="ARBA" id="ARBA00022808"/>
    </source>
</evidence>
<dbReference type="PANTHER" id="PTHR11358">
    <property type="entry name" value="ARGINASE/AGMATINASE"/>
    <property type="match status" value="1"/>
</dbReference>
<keyword evidence="3" id="KW-0369">Histidine metabolism</keyword>
<sequence>MAKNNDWYYTTVHLALNHKNNKMQYLSPFTSAKLADLLSPRDGETKLGQRLRIPVSNALTAELTQAKTAGCRFAIIGIGEDIGPRANLGRGGSTDAFDSAIQQFINMQSNRFLEGCECLLLGQIETTDLQLPDGSNAEQLRQNVEQLDKRVIAVLSQVMQAGLEPIVIGGGHNNAYGLLMAAKASHKRPIAAVNLDPHSDFRPREGRHSGNGFSYAAASGALGLYHVLGLHELKNSEATLEQLKAFGGDWHTFQQIWVRRELALDTALKSITKELNNSQLPVAIELDLDAITNMPSSASTAAGVPLLDALFYVSYVAKHCPCAYLHLAEAAPSCHVAGVEAGYRETGQSISELIYSYIHGRINAL</sequence>
<dbReference type="AlphaFoldDB" id="B8CI08"/>
<dbReference type="GO" id="GO:0033389">
    <property type="term" value="P:putrescine biosynthetic process from arginine, via agmatine"/>
    <property type="evidence" value="ECO:0007669"/>
    <property type="project" value="TreeGrafter"/>
</dbReference>
<keyword evidence="7" id="KW-1185">Reference proteome</keyword>
<dbReference type="SUPFAM" id="SSF52768">
    <property type="entry name" value="Arginase/deacetylase"/>
    <property type="match status" value="1"/>
</dbReference>
<proteinExistence type="inferred from homology"/>
<name>B8CI08_SHEPW</name>
<keyword evidence="2" id="KW-0378">Hydrolase</keyword>
<dbReference type="InterPro" id="IPR023696">
    <property type="entry name" value="Ureohydrolase_dom_sf"/>
</dbReference>
<gene>
    <name evidence="6" type="ordered locus">swp_0453</name>
</gene>
<evidence type="ECO:0000256" key="2">
    <source>
        <dbReference type="ARBA" id="ARBA00022801"/>
    </source>
</evidence>
<dbReference type="CDD" id="cd09988">
    <property type="entry name" value="Formimidoylglutamase"/>
    <property type="match status" value="1"/>
</dbReference>
<dbReference type="PROSITE" id="PS51409">
    <property type="entry name" value="ARGINASE_2"/>
    <property type="match status" value="1"/>
</dbReference>
<accession>B8CI08</accession>
<dbReference type="KEGG" id="swp:swp_0453"/>
<organism evidence="6 7">
    <name type="scientific">Shewanella piezotolerans (strain WP3 / JCM 13877)</name>
    <dbReference type="NCBI Taxonomy" id="225849"/>
    <lineage>
        <taxon>Bacteria</taxon>
        <taxon>Pseudomonadati</taxon>
        <taxon>Pseudomonadota</taxon>
        <taxon>Gammaproteobacteria</taxon>
        <taxon>Alteromonadales</taxon>
        <taxon>Shewanellaceae</taxon>
        <taxon>Shewanella</taxon>
    </lineage>
</organism>
<dbReference type="eggNOG" id="COG0010">
    <property type="taxonomic scope" value="Bacteria"/>
</dbReference>
<protein>
    <submittedName>
        <fullName evidence="6">Arginase/agmatinase/formiminoglutamase</fullName>
    </submittedName>
</protein>
<dbReference type="EMBL" id="CP000472">
    <property type="protein sequence ID" value="ACJ27284.1"/>
    <property type="molecule type" value="Genomic_DNA"/>
</dbReference>
<evidence type="ECO:0000313" key="6">
    <source>
        <dbReference type="EMBL" id="ACJ27284.1"/>
    </source>
</evidence>
<dbReference type="InterPro" id="IPR006035">
    <property type="entry name" value="Ureohydrolase"/>
</dbReference>